<dbReference type="InterPro" id="IPR020846">
    <property type="entry name" value="MFS_dom"/>
</dbReference>
<keyword evidence="2" id="KW-0813">Transport</keyword>
<evidence type="ECO:0000256" key="7">
    <source>
        <dbReference type="SAM" id="Phobius"/>
    </source>
</evidence>
<organism evidence="9 11">
    <name type="scientific">Methanobacterium formicicum</name>
    <dbReference type="NCBI Taxonomy" id="2162"/>
    <lineage>
        <taxon>Archaea</taxon>
        <taxon>Methanobacteriati</taxon>
        <taxon>Methanobacteriota</taxon>
        <taxon>Methanomada group</taxon>
        <taxon>Methanobacteria</taxon>
        <taxon>Methanobacteriales</taxon>
        <taxon>Methanobacteriaceae</taxon>
        <taxon>Methanobacterium</taxon>
    </lineage>
</organism>
<dbReference type="Pfam" id="PF07690">
    <property type="entry name" value="MFS_1"/>
    <property type="match status" value="1"/>
</dbReference>
<reference evidence="9" key="1">
    <citation type="submission" date="2013-12" db="EMBL/GenBank/DDBJ databases">
        <title>The complete genome sequence of Methanobacterium sp. BRM9.</title>
        <authorList>
            <consortium name="Pastoral Greenhouse Gas Research Consortium"/>
            <person name="Kelly W.J."/>
            <person name="Leahy S.C."/>
            <person name="Perry R."/>
            <person name="Li D."/>
            <person name="Altermann E."/>
            <person name="Lambie S.C."/>
            <person name="Attwood G.T."/>
        </authorList>
    </citation>
    <scope>NUCLEOTIDE SEQUENCE [LARGE SCALE GENOMIC DNA]</scope>
    <source>
        <strain evidence="9">BRM9</strain>
    </source>
</reference>
<proteinExistence type="predicted"/>
<evidence type="ECO:0000313" key="11">
    <source>
        <dbReference type="Proteomes" id="UP000029661"/>
    </source>
</evidence>
<dbReference type="STRING" id="2162.BRM9_2213"/>
<feature type="transmembrane region" description="Helical" evidence="7">
    <location>
        <begin position="230"/>
        <end position="248"/>
    </location>
</feature>
<evidence type="ECO:0000256" key="3">
    <source>
        <dbReference type="ARBA" id="ARBA00022692"/>
    </source>
</evidence>
<feature type="transmembrane region" description="Helical" evidence="7">
    <location>
        <begin position="28"/>
        <end position="55"/>
    </location>
</feature>
<feature type="region of interest" description="Disordered" evidence="6">
    <location>
        <begin position="1"/>
        <end position="20"/>
    </location>
</feature>
<dbReference type="GeneID" id="26740479"/>
<dbReference type="PANTHER" id="PTHR42718">
    <property type="entry name" value="MAJOR FACILITATOR SUPERFAMILY MULTIDRUG TRANSPORTER MFSC"/>
    <property type="match status" value="1"/>
</dbReference>
<dbReference type="PATRIC" id="fig|2162.10.peg.2319"/>
<dbReference type="KEGG" id="mfc:BRM9_2213"/>
<keyword evidence="5 7" id="KW-0472">Membrane</keyword>
<dbReference type="PROSITE" id="PS50850">
    <property type="entry name" value="MFS"/>
    <property type="match status" value="1"/>
</dbReference>
<feature type="transmembrane region" description="Helical" evidence="7">
    <location>
        <begin position="371"/>
        <end position="390"/>
    </location>
</feature>
<dbReference type="Gene3D" id="1.20.1250.20">
    <property type="entry name" value="MFS general substrate transporter like domains"/>
    <property type="match status" value="2"/>
</dbReference>
<keyword evidence="3 7" id="KW-0812">Transmembrane</keyword>
<feature type="transmembrane region" description="Helical" evidence="7">
    <location>
        <begin position="164"/>
        <end position="186"/>
    </location>
</feature>
<evidence type="ECO:0000313" key="10">
    <source>
        <dbReference type="EMBL" id="CEL25861.1"/>
    </source>
</evidence>
<name>A0A089ZJ38_METFO</name>
<feature type="transmembrane region" description="Helical" evidence="7">
    <location>
        <begin position="546"/>
        <end position="564"/>
    </location>
</feature>
<sequence>MNNNVSKGGNSPLSSSEDKGKQGLDYKWIALSNVIIASMMGTINGSITLISLPAIFNGIHIDPLTSFQYLLWILMGYGLVTATLLLSFGRLSDMYGRVKLFKLGFLIFTVGSILLYLTPSTGDAGAIEIILFRIVQAVGSALTMANSSAILTDAFPVSERGKALGINMVALMSGQFVGLLLGGILAVFDWRYVFLVSVPFGILGTVWSTFKLKEVSLRAPKTKLDIWGNLTFVSGITILLLGVTYGLMPYGSDAMGWNNPWVMASMIGGFILLALFPVVESKVENPMFRLDLFKIKMFSYANVAGFLSSLSRGGMMFMLILLLQGIWLPLHGYSYESTPFWAGVYMLPLTLGVIIMGPISGILSDKYGPRWIATIGMVMNTIGFLALASLPYNFNYWELGLTLFFMGLGSGMFGSPNSASIMNSVPPQERGVASGMLTTIMNTAFTASMAIFFTIVIVGITQRFPDAIASSLASIGAVQLAPVLSNIPPTGALFSAFLGYNPVETILSSVPSAVVSHIPPATLTTLTGTTWFPSTLAEAFMPSLKVSFYIGAFFCGLSAILSALRGERYIHELEVIKINPDEDKTKE</sequence>
<comment type="subcellular location">
    <subcellularLocation>
        <location evidence="1">Membrane</location>
        <topology evidence="1">Multi-pass membrane protein</topology>
    </subcellularLocation>
</comment>
<dbReference type="InterPro" id="IPR036259">
    <property type="entry name" value="MFS_trans_sf"/>
</dbReference>
<dbReference type="PANTHER" id="PTHR42718:SF9">
    <property type="entry name" value="MAJOR FACILITATOR SUPERFAMILY MULTIDRUG TRANSPORTER MFSC"/>
    <property type="match status" value="1"/>
</dbReference>
<evidence type="ECO:0000256" key="4">
    <source>
        <dbReference type="ARBA" id="ARBA00022989"/>
    </source>
</evidence>
<feature type="domain" description="Major facilitator superfamily (MFS) profile" evidence="8">
    <location>
        <begin position="30"/>
        <end position="491"/>
    </location>
</feature>
<dbReference type="AlphaFoldDB" id="A0A089ZJ38"/>
<dbReference type="Proteomes" id="UP000062768">
    <property type="component" value="Chromosome I"/>
</dbReference>
<dbReference type="OrthoDB" id="117970at2157"/>
<evidence type="ECO:0000256" key="2">
    <source>
        <dbReference type="ARBA" id="ARBA00022448"/>
    </source>
</evidence>
<feature type="transmembrane region" description="Helical" evidence="7">
    <location>
        <begin position="67"/>
        <end position="88"/>
    </location>
</feature>
<protein>
    <submittedName>
        <fullName evidence="9">MFS transporter</fullName>
    </submittedName>
    <submittedName>
        <fullName evidence="10">Major facilitator superfamily protein</fullName>
    </submittedName>
</protein>
<evidence type="ECO:0000256" key="5">
    <source>
        <dbReference type="ARBA" id="ARBA00023136"/>
    </source>
</evidence>
<feature type="transmembrane region" description="Helical" evidence="7">
    <location>
        <begin position="300"/>
        <end position="328"/>
    </location>
</feature>
<feature type="transmembrane region" description="Helical" evidence="7">
    <location>
        <begin position="436"/>
        <end position="460"/>
    </location>
</feature>
<evidence type="ECO:0000256" key="1">
    <source>
        <dbReference type="ARBA" id="ARBA00004141"/>
    </source>
</evidence>
<feature type="transmembrane region" description="Helical" evidence="7">
    <location>
        <begin position="260"/>
        <end position="279"/>
    </location>
</feature>
<evidence type="ECO:0000256" key="6">
    <source>
        <dbReference type="SAM" id="MobiDB-lite"/>
    </source>
</evidence>
<dbReference type="EMBL" id="CP006933">
    <property type="protein sequence ID" value="AIS33013.1"/>
    <property type="molecule type" value="Genomic_DNA"/>
</dbReference>
<dbReference type="Proteomes" id="UP000029661">
    <property type="component" value="Chromosome"/>
</dbReference>
<keyword evidence="12" id="KW-1185">Reference proteome</keyword>
<accession>A0A089ZJ38</accession>
<feature type="transmembrane region" description="Helical" evidence="7">
    <location>
        <begin position="396"/>
        <end position="415"/>
    </location>
</feature>
<evidence type="ECO:0000259" key="8">
    <source>
        <dbReference type="PROSITE" id="PS50850"/>
    </source>
</evidence>
<feature type="transmembrane region" description="Helical" evidence="7">
    <location>
        <begin position="100"/>
        <end position="118"/>
    </location>
</feature>
<dbReference type="EMBL" id="LN734822">
    <property type="protein sequence ID" value="CEL25861.1"/>
    <property type="molecule type" value="Genomic_DNA"/>
</dbReference>
<dbReference type="GO" id="GO:0016020">
    <property type="term" value="C:membrane"/>
    <property type="evidence" value="ECO:0007669"/>
    <property type="project" value="UniProtKB-SubCell"/>
</dbReference>
<dbReference type="CDD" id="cd17321">
    <property type="entry name" value="MFS_MMR_MDR_like"/>
    <property type="match status" value="1"/>
</dbReference>
<evidence type="ECO:0000313" key="12">
    <source>
        <dbReference type="Proteomes" id="UP000062768"/>
    </source>
</evidence>
<dbReference type="GO" id="GO:0022857">
    <property type="term" value="F:transmembrane transporter activity"/>
    <property type="evidence" value="ECO:0007669"/>
    <property type="project" value="InterPro"/>
</dbReference>
<reference evidence="10" key="2">
    <citation type="submission" date="2014-09" db="EMBL/GenBank/DDBJ databases">
        <authorList>
            <person name="Bishop-Lilly K.A."/>
            <person name="Broomall S.M."/>
            <person name="Chain P.S."/>
            <person name="Chertkov O."/>
            <person name="Coyne S.R."/>
            <person name="Daligault H.E."/>
            <person name="Davenport K.W."/>
            <person name="Erkkila T."/>
            <person name="Frey K.G."/>
            <person name="Gibbons H.S."/>
            <person name="Gu W."/>
            <person name="Jaissle J."/>
            <person name="Johnson S.L."/>
            <person name="Koroleva G.I."/>
            <person name="Ladner J.T."/>
            <person name="Lo C.-C."/>
            <person name="Minogue T.D."/>
            <person name="Munk C."/>
            <person name="Palacios G.F."/>
            <person name="Redden C.L."/>
            <person name="Rosenzweig C.N."/>
            <person name="Scholz M.B."/>
            <person name="Teshima H."/>
            <person name="Xu Y."/>
        </authorList>
    </citation>
    <scope>NUCLEOTIDE SEQUENCE</scope>
    <source>
        <strain evidence="10">Mb9</strain>
    </source>
</reference>
<dbReference type="RefSeq" id="WP_048085766.1">
    <property type="nucleotide sequence ID" value="NZ_CP006933.1"/>
</dbReference>
<feature type="transmembrane region" description="Helical" evidence="7">
    <location>
        <begin position="192"/>
        <end position="210"/>
    </location>
</feature>
<keyword evidence="4 7" id="KW-1133">Transmembrane helix</keyword>
<feature type="transmembrane region" description="Helical" evidence="7">
    <location>
        <begin position="340"/>
        <end position="359"/>
    </location>
</feature>
<dbReference type="InterPro" id="IPR011701">
    <property type="entry name" value="MFS"/>
</dbReference>
<evidence type="ECO:0000313" key="9">
    <source>
        <dbReference type="EMBL" id="AIS33013.1"/>
    </source>
</evidence>
<dbReference type="SUPFAM" id="SSF103473">
    <property type="entry name" value="MFS general substrate transporter"/>
    <property type="match status" value="1"/>
</dbReference>
<feature type="transmembrane region" description="Helical" evidence="7">
    <location>
        <begin position="130"/>
        <end position="152"/>
    </location>
</feature>
<gene>
    <name evidence="9" type="ORF">BRM9_2213</name>
    <name evidence="10" type="ORF">MB9_2247</name>
</gene>
<feature type="compositionally biased region" description="Polar residues" evidence="6">
    <location>
        <begin position="1"/>
        <end position="15"/>
    </location>
</feature>